<dbReference type="InterPro" id="IPR011990">
    <property type="entry name" value="TPR-like_helical_dom_sf"/>
</dbReference>
<dbReference type="InterPro" id="IPR003109">
    <property type="entry name" value="GoLoco_motif"/>
</dbReference>
<dbReference type="Gene3D" id="1.25.40.10">
    <property type="entry name" value="Tetratricopeptide repeat domain"/>
    <property type="match status" value="1"/>
</dbReference>
<keyword evidence="3" id="KW-1185">Reference proteome</keyword>
<protein>
    <submittedName>
        <fullName evidence="2">Uncharacterized protein</fullName>
    </submittedName>
</protein>
<feature type="compositionally biased region" description="Polar residues" evidence="1">
    <location>
        <begin position="9"/>
        <end position="23"/>
    </location>
</feature>
<evidence type="ECO:0000256" key="1">
    <source>
        <dbReference type="SAM" id="MobiDB-lite"/>
    </source>
</evidence>
<reference evidence="2 3" key="1">
    <citation type="journal article" date="2014" name="Nat. Genet.">
        <title>Whole-genome sequence of a flatfish provides insights into ZW sex chromosome evolution and adaptation to a benthic lifestyle.</title>
        <authorList>
            <person name="Chen S."/>
            <person name="Zhang G."/>
            <person name="Shao C."/>
            <person name="Huang Q."/>
            <person name="Liu G."/>
            <person name="Zhang P."/>
            <person name="Song W."/>
            <person name="An N."/>
            <person name="Chalopin D."/>
            <person name="Volff J.N."/>
            <person name="Hong Y."/>
            <person name="Li Q."/>
            <person name="Sha Z."/>
            <person name="Zhou H."/>
            <person name="Xie M."/>
            <person name="Yu Q."/>
            <person name="Liu Y."/>
            <person name="Xiang H."/>
            <person name="Wang N."/>
            <person name="Wu K."/>
            <person name="Yang C."/>
            <person name="Zhou Q."/>
            <person name="Liao X."/>
            <person name="Yang L."/>
            <person name="Hu Q."/>
            <person name="Zhang J."/>
            <person name="Meng L."/>
            <person name="Jin L."/>
            <person name="Tian Y."/>
            <person name="Lian J."/>
            <person name="Yang J."/>
            <person name="Miao G."/>
            <person name="Liu S."/>
            <person name="Liang Z."/>
            <person name="Yan F."/>
            <person name="Li Y."/>
            <person name="Sun B."/>
            <person name="Zhang H."/>
            <person name="Zhang J."/>
            <person name="Zhu Y."/>
            <person name="Du M."/>
            <person name="Zhao Y."/>
            <person name="Schartl M."/>
            <person name="Tang Q."/>
            <person name="Wang J."/>
        </authorList>
    </citation>
    <scope>NUCLEOTIDE SEQUENCE</scope>
</reference>
<dbReference type="PROSITE" id="PS50877">
    <property type="entry name" value="GOLOCO"/>
    <property type="match status" value="2"/>
</dbReference>
<dbReference type="OMA" id="QRASINY"/>
<proteinExistence type="predicted"/>
<dbReference type="PANTHER" id="PTHR47503">
    <property type="entry name" value="PURKINJE CELL PROTEIN 2"/>
    <property type="match status" value="1"/>
</dbReference>
<dbReference type="SMART" id="SM00390">
    <property type="entry name" value="GoLoco"/>
    <property type="match status" value="2"/>
</dbReference>
<evidence type="ECO:0000313" key="3">
    <source>
        <dbReference type="Proteomes" id="UP000265120"/>
    </source>
</evidence>
<dbReference type="GO" id="GO:0005085">
    <property type="term" value="F:guanyl-nucleotide exchange factor activity"/>
    <property type="evidence" value="ECO:0007669"/>
    <property type="project" value="InterPro"/>
</dbReference>
<dbReference type="InParanoid" id="A0A3P8W2N2"/>
<dbReference type="PANTHER" id="PTHR47503:SF1">
    <property type="entry name" value="PURKINJE CELL PROTEIN 2 HOMOLOG"/>
    <property type="match status" value="1"/>
</dbReference>
<name>A0A3P8W2N2_CYNSE</name>
<dbReference type="Pfam" id="PF02188">
    <property type="entry name" value="GoLoco"/>
    <property type="match status" value="2"/>
</dbReference>
<reference evidence="2" key="3">
    <citation type="submission" date="2025-09" db="UniProtKB">
        <authorList>
            <consortium name="Ensembl"/>
        </authorList>
    </citation>
    <scope>IDENTIFICATION</scope>
</reference>
<dbReference type="Ensembl" id="ENSCSET00000019089.1">
    <property type="protein sequence ID" value="ENSCSEP00000018855.1"/>
    <property type="gene ID" value="ENSCSEG00000012060.1"/>
</dbReference>
<organism evidence="2 3">
    <name type="scientific">Cynoglossus semilaevis</name>
    <name type="common">Tongue sole</name>
    <dbReference type="NCBI Taxonomy" id="244447"/>
    <lineage>
        <taxon>Eukaryota</taxon>
        <taxon>Metazoa</taxon>
        <taxon>Chordata</taxon>
        <taxon>Craniata</taxon>
        <taxon>Vertebrata</taxon>
        <taxon>Euteleostomi</taxon>
        <taxon>Actinopterygii</taxon>
        <taxon>Neopterygii</taxon>
        <taxon>Teleostei</taxon>
        <taxon>Neoteleostei</taxon>
        <taxon>Acanthomorphata</taxon>
        <taxon>Carangaria</taxon>
        <taxon>Pleuronectiformes</taxon>
        <taxon>Pleuronectoidei</taxon>
        <taxon>Cynoglossidae</taxon>
        <taxon>Cynoglossinae</taxon>
        <taxon>Cynoglossus</taxon>
    </lineage>
</organism>
<dbReference type="InterPro" id="IPR042168">
    <property type="entry name" value="Pcp2"/>
</dbReference>
<dbReference type="STRING" id="244447.ENSCSEP00000018855"/>
<feature type="region of interest" description="Disordered" evidence="1">
    <location>
        <begin position="1"/>
        <end position="23"/>
    </location>
</feature>
<dbReference type="AlphaFoldDB" id="A0A3P8W2N2"/>
<dbReference type="GeneTree" id="ENSGT01030000235442"/>
<sequence length="115" mass="12158">MEDQRCSLKPNSRSAPSSPTEQEQFLKMISHAQSGRMDEQRCSLQTTGQNAHVCSLPGTCAEADALFKVIASSQAKRLDDQRVSLSTLPGIGVSSGAKGNSKAAASVSHAKEIVL</sequence>
<dbReference type="Proteomes" id="UP000265120">
    <property type="component" value="Chromosome 17"/>
</dbReference>
<reference evidence="2" key="2">
    <citation type="submission" date="2025-08" db="UniProtKB">
        <authorList>
            <consortium name="Ensembl"/>
        </authorList>
    </citation>
    <scope>IDENTIFICATION</scope>
</reference>
<accession>A0A3P8W2N2</accession>
<evidence type="ECO:0000313" key="2">
    <source>
        <dbReference type="Ensembl" id="ENSCSEP00000018855.1"/>
    </source>
</evidence>